<organism evidence="2 4">
    <name type="scientific">Rathayibacter rathayi</name>
    <name type="common">Corynebacterium rathayi</name>
    <dbReference type="NCBI Taxonomy" id="33887"/>
    <lineage>
        <taxon>Bacteria</taxon>
        <taxon>Bacillati</taxon>
        <taxon>Actinomycetota</taxon>
        <taxon>Actinomycetes</taxon>
        <taxon>Micrococcales</taxon>
        <taxon>Microbacteriaceae</taxon>
        <taxon>Rathayibacter</taxon>
    </lineage>
</organism>
<feature type="transmembrane region" description="Helical" evidence="1">
    <location>
        <begin position="389"/>
        <end position="416"/>
    </location>
</feature>
<evidence type="ECO:0008006" key="6">
    <source>
        <dbReference type="Google" id="ProtNLM"/>
    </source>
</evidence>
<dbReference type="Proteomes" id="UP000239698">
    <property type="component" value="Unassembled WGS sequence"/>
</dbReference>
<accession>A0ABD6WAZ4</accession>
<feature type="transmembrane region" description="Helical" evidence="1">
    <location>
        <begin position="119"/>
        <end position="139"/>
    </location>
</feature>
<feature type="transmembrane region" description="Helical" evidence="1">
    <location>
        <begin position="348"/>
        <end position="368"/>
    </location>
</feature>
<protein>
    <recommendedName>
        <fullName evidence="6">Glycosyltransferase RgtA/B/C/D-like domain-containing protein</fullName>
    </recommendedName>
</protein>
<evidence type="ECO:0000313" key="3">
    <source>
        <dbReference type="EMBL" id="PPH78543.1"/>
    </source>
</evidence>
<feature type="transmembrane region" description="Helical" evidence="1">
    <location>
        <begin position="213"/>
        <end position="229"/>
    </location>
</feature>
<feature type="transmembrane region" description="Helical" evidence="1">
    <location>
        <begin position="266"/>
        <end position="285"/>
    </location>
</feature>
<proteinExistence type="predicted"/>
<dbReference type="EMBL" id="PSVT01000006">
    <property type="protein sequence ID" value="PPH78543.1"/>
    <property type="molecule type" value="Genomic_DNA"/>
</dbReference>
<evidence type="ECO:0000313" key="2">
    <source>
        <dbReference type="EMBL" id="PPF15003.1"/>
    </source>
</evidence>
<feature type="transmembrane region" description="Helical" evidence="1">
    <location>
        <begin position="422"/>
        <end position="442"/>
    </location>
</feature>
<gene>
    <name evidence="2" type="ORF">C5C04_05065</name>
    <name evidence="3" type="ORF">C5C40_04930</name>
</gene>
<keyword evidence="1" id="KW-0812">Transmembrane</keyword>
<dbReference type="Proteomes" id="UP000237881">
    <property type="component" value="Unassembled WGS sequence"/>
</dbReference>
<dbReference type="EMBL" id="PSUL01000007">
    <property type="protein sequence ID" value="PPF15003.1"/>
    <property type="molecule type" value="Genomic_DNA"/>
</dbReference>
<keyword evidence="1" id="KW-0472">Membrane</keyword>
<name>A0ABD6WAZ4_RATRA</name>
<evidence type="ECO:0000256" key="1">
    <source>
        <dbReference type="SAM" id="Phobius"/>
    </source>
</evidence>
<keyword evidence="1" id="KW-1133">Transmembrane helix</keyword>
<comment type="caution">
    <text evidence="2">The sequence shown here is derived from an EMBL/GenBank/DDBJ whole genome shotgun (WGS) entry which is preliminary data.</text>
</comment>
<feature type="transmembrane region" description="Helical" evidence="1">
    <location>
        <begin position="175"/>
        <end position="192"/>
    </location>
</feature>
<evidence type="ECO:0000313" key="5">
    <source>
        <dbReference type="Proteomes" id="UP000239698"/>
    </source>
</evidence>
<sequence>MIIEDAAAGTAQDGRQRRHRPAILVDAVFAALTAVLSTALGMIALRITWKTLGKRWTFGGPDQVLHYTIFSSAREVFPFLPNGRLGFPAAQNLFFAPLFDPWSAVFVAVVGPLTPDGVWLLNLYSIAGFTAVGATAYVFFRALRLRRVTSVVLGVLTAVLPYHFVQLSFGHPFLAEYWAVPLIGVLLLVIGGRETDPLNRWTAGIAGRRRRRLVRAGIVVALALAIAWTQSYYFVFGAIVLGSAWVLAVLAALVRRSPVRTLAWPTLALGSFLSFVAVQLAVLSADQGDRYEKYFQGRSAQESEIYGGKLQSLLLPSPTSGFSSLVELAQGYARSSAILTTTENPSTAVVVSAAFLLVLLIVLSALGRSGRSGAAPRSRLALLVMDARVGLLSQAFVVALLFFIVAGFGAILSYVVSPEIRAWSRMSIVLSVLALGVAGIALETLVRRRRLFFPALAVVAAVGLIDQVAGTAAAIPLAPTSDSSVRAFAQETERRLANGCGIVQLPLKDFPETNPIGNMGDYDEALPYLYSSDGGGLRYSYGAVRGTRSADDWDHASTPRAFEREYDASGACAVLVDTFAYVNDPNGWKPFVDAVADPDRPSVVSTDSDRRWLLFRTGS</sequence>
<reference evidence="4 5" key="1">
    <citation type="submission" date="2018-02" db="EMBL/GenBank/DDBJ databases">
        <title>Bacteriophage NCPPB3778 and a type I-E CRISPR drive the evolution of the US Biological Select Agent, Rathayibacter toxicus.</title>
        <authorList>
            <person name="Davis E.W.II."/>
            <person name="Tabima J.F."/>
            <person name="Weisberg A.J."/>
            <person name="Lopes L.D."/>
            <person name="Wiseman M.S."/>
            <person name="Wiseman M.S."/>
            <person name="Pupko T."/>
            <person name="Belcher M.S."/>
            <person name="Sechler A.J."/>
            <person name="Tancos M.A."/>
            <person name="Schroeder B.K."/>
            <person name="Murray T.D."/>
            <person name="Luster D.G."/>
            <person name="Schneider W.L."/>
            <person name="Rogers E."/>
            <person name="Andreote F.D."/>
            <person name="Grunwald N.J."/>
            <person name="Putnam M.L."/>
            <person name="Chang J.H."/>
        </authorList>
    </citation>
    <scope>NUCLEOTIDE SEQUENCE [LARGE SCALE GENOMIC DNA]</scope>
    <source>
        <strain evidence="3 5">AY1D6</strain>
        <strain evidence="2 4">AY1I9</strain>
    </source>
</reference>
<dbReference type="AlphaFoldDB" id="A0ABD6WAZ4"/>
<keyword evidence="5" id="KW-1185">Reference proteome</keyword>
<feature type="transmembrane region" description="Helical" evidence="1">
    <location>
        <begin position="235"/>
        <end position="254"/>
    </location>
</feature>
<feature type="transmembrane region" description="Helical" evidence="1">
    <location>
        <begin position="451"/>
        <end position="475"/>
    </location>
</feature>
<feature type="transmembrane region" description="Helical" evidence="1">
    <location>
        <begin position="151"/>
        <end position="169"/>
    </location>
</feature>
<evidence type="ECO:0000313" key="4">
    <source>
        <dbReference type="Proteomes" id="UP000237881"/>
    </source>
</evidence>
<feature type="transmembrane region" description="Helical" evidence="1">
    <location>
        <begin position="23"/>
        <end position="45"/>
    </location>
</feature>
<dbReference type="RefSeq" id="WP_104248695.1">
    <property type="nucleotide sequence ID" value="NZ_PSUD01000009.1"/>
</dbReference>